<dbReference type="KEGG" id="ndo:DDD_3019"/>
<evidence type="ECO:0000256" key="1">
    <source>
        <dbReference type="SAM" id="Phobius"/>
    </source>
</evidence>
<evidence type="ECO:0000313" key="3">
    <source>
        <dbReference type="Proteomes" id="UP000011173"/>
    </source>
</evidence>
<dbReference type="eggNOG" id="ENOG5032GFH">
    <property type="taxonomic scope" value="Bacteria"/>
</dbReference>
<dbReference type="HOGENOM" id="CLU_3313604_0_0_10"/>
<sequence>MYLKDKALHKKNYKGVFWILLGFIAFILLLVAIKFGLEK</sequence>
<proteinExistence type="predicted"/>
<name>L7WDX9_NONDD</name>
<protein>
    <submittedName>
        <fullName evidence="2">Uncharacterized protein</fullName>
    </submittedName>
</protein>
<keyword evidence="1" id="KW-0812">Transmembrane</keyword>
<evidence type="ECO:0000313" key="2">
    <source>
        <dbReference type="EMBL" id="AGC78146.1"/>
    </source>
</evidence>
<gene>
    <name evidence="2" type="ordered locus">DDD_3019</name>
</gene>
<dbReference type="Proteomes" id="UP000011173">
    <property type="component" value="Chromosome"/>
</dbReference>
<accession>L7WDX9</accession>
<keyword evidence="1" id="KW-0472">Membrane</keyword>
<dbReference type="PATRIC" id="fig|592029.3.peg.2992"/>
<reference evidence="2 3" key="1">
    <citation type="journal article" date="2013" name="Genome Biol. Evol.">
        <title>Genomic makeup of the marine flavobacterium Nonlabens (Donghaeana) dokdonensis DSW-6 and identification of a novel class of rhodopsins.</title>
        <authorList>
            <person name="Kwon S.K."/>
            <person name="Kim B.K."/>
            <person name="Song J.Y."/>
            <person name="Kwak M.J."/>
            <person name="Lee C.H."/>
            <person name="Yoon J.H."/>
            <person name="Oh T.K."/>
            <person name="Kim J.F."/>
        </authorList>
    </citation>
    <scope>NUCLEOTIDE SEQUENCE [LARGE SCALE GENOMIC DNA]</scope>
    <source>
        <strain evidence="3">DSM 17205 / KCTC 12402 / DSW-6</strain>
    </source>
</reference>
<organism evidence="2 3">
    <name type="scientific">Nonlabens dokdonensis (strain DSM 17205 / KCTC 12402 / DSW-6)</name>
    <name type="common">Donghaeana dokdonensis</name>
    <dbReference type="NCBI Taxonomy" id="592029"/>
    <lineage>
        <taxon>Bacteria</taxon>
        <taxon>Pseudomonadati</taxon>
        <taxon>Bacteroidota</taxon>
        <taxon>Flavobacteriia</taxon>
        <taxon>Flavobacteriales</taxon>
        <taxon>Flavobacteriaceae</taxon>
        <taxon>Nonlabens</taxon>
    </lineage>
</organism>
<feature type="transmembrane region" description="Helical" evidence="1">
    <location>
        <begin position="15"/>
        <end position="37"/>
    </location>
</feature>
<keyword evidence="1" id="KW-1133">Transmembrane helix</keyword>
<dbReference type="AlphaFoldDB" id="L7WDX9"/>
<dbReference type="EMBL" id="CP001397">
    <property type="protein sequence ID" value="AGC78146.1"/>
    <property type="molecule type" value="Genomic_DNA"/>
</dbReference>